<reference evidence="2 3" key="1">
    <citation type="submission" date="2019-04" db="EMBL/GenBank/DDBJ databases">
        <title>Microbes associate with the intestines of laboratory mice.</title>
        <authorList>
            <person name="Navarre W."/>
            <person name="Wong E."/>
            <person name="Huang K.C."/>
            <person name="Tropini C."/>
            <person name="Ng K."/>
            <person name="Yu B."/>
        </authorList>
    </citation>
    <scope>NUCLEOTIDE SEQUENCE [LARGE SCALE GENOMIC DNA]</scope>
    <source>
        <strain evidence="2 3">NM83_B4-11</strain>
    </source>
</reference>
<comment type="caution">
    <text evidence="2">The sequence shown here is derived from an EMBL/GenBank/DDBJ whole genome shotgun (WGS) entry which is preliminary data.</text>
</comment>
<feature type="signal peptide" evidence="1">
    <location>
        <begin position="1"/>
        <end position="21"/>
    </location>
</feature>
<gene>
    <name evidence="2" type="ORF">E5988_06500</name>
</gene>
<dbReference type="Pfam" id="PF11776">
    <property type="entry name" value="RcnB"/>
    <property type="match status" value="1"/>
</dbReference>
<dbReference type="RefSeq" id="WP_046410509.1">
    <property type="nucleotide sequence ID" value="NZ_SSTI01000004.1"/>
</dbReference>
<dbReference type="InterPro" id="IPR024572">
    <property type="entry name" value="RcnB"/>
</dbReference>
<sequence length="120" mass="13867">MFKKLIKATVAASLVATPVIASTASAQHRETTTRTVQHRGNGTVVKHTTVTRQPTYRNWRKGERFDRRYARNYRVVDYRQFRGKRLYAPQRGQQWVRSGHDALLLGRNGQIVTIVRGAFR</sequence>
<evidence type="ECO:0000313" key="3">
    <source>
        <dbReference type="Proteomes" id="UP000308038"/>
    </source>
</evidence>
<dbReference type="Proteomes" id="UP000308038">
    <property type="component" value="Unassembled WGS sequence"/>
</dbReference>
<evidence type="ECO:0008006" key="4">
    <source>
        <dbReference type="Google" id="ProtNLM"/>
    </source>
</evidence>
<keyword evidence="1" id="KW-0732">Signal</keyword>
<dbReference type="Gene3D" id="3.10.450.160">
    <property type="entry name" value="inner membrane protein cigr"/>
    <property type="match status" value="1"/>
</dbReference>
<feature type="chain" id="PRO_5046839327" description="Ni/Co efflux regulator RcnB" evidence="1">
    <location>
        <begin position="22"/>
        <end position="120"/>
    </location>
</feature>
<evidence type="ECO:0000256" key="1">
    <source>
        <dbReference type="SAM" id="SignalP"/>
    </source>
</evidence>
<dbReference type="EMBL" id="SSTI01000004">
    <property type="protein sequence ID" value="THG40477.1"/>
    <property type="molecule type" value="Genomic_DNA"/>
</dbReference>
<evidence type="ECO:0000313" key="2">
    <source>
        <dbReference type="EMBL" id="THG40477.1"/>
    </source>
</evidence>
<accession>A0ABY2QIC3</accession>
<protein>
    <recommendedName>
        <fullName evidence="4">Ni/Co efflux regulator RcnB</fullName>
    </recommendedName>
</protein>
<organism evidence="2 3">
    <name type="scientific">Sphingomonas olei</name>
    <dbReference type="NCBI Taxonomy" id="1886787"/>
    <lineage>
        <taxon>Bacteria</taxon>
        <taxon>Pseudomonadati</taxon>
        <taxon>Pseudomonadota</taxon>
        <taxon>Alphaproteobacteria</taxon>
        <taxon>Sphingomonadales</taxon>
        <taxon>Sphingomonadaceae</taxon>
        <taxon>Sphingomonas</taxon>
    </lineage>
</organism>
<keyword evidence="3" id="KW-1185">Reference proteome</keyword>
<proteinExistence type="predicted"/>
<name>A0ABY2QIC3_9SPHN</name>